<feature type="domain" description="HMG box" evidence="3">
    <location>
        <begin position="68"/>
        <end position="139"/>
    </location>
</feature>
<dbReference type="InterPro" id="IPR036910">
    <property type="entry name" value="HMG_box_dom_sf"/>
</dbReference>
<dbReference type="PANTHER" id="PTHR48112:SF15">
    <property type="entry name" value="HMG BOX DOMAIN-CONTAINING PROTEIN"/>
    <property type="match status" value="1"/>
</dbReference>
<dbReference type="InterPro" id="IPR009071">
    <property type="entry name" value="HMG_box_dom"/>
</dbReference>
<evidence type="ECO:0000259" key="3">
    <source>
        <dbReference type="PROSITE" id="PS50118"/>
    </source>
</evidence>
<dbReference type="Pfam" id="PF09011">
    <property type="entry name" value="HMG_box_2"/>
    <property type="match status" value="1"/>
</dbReference>
<dbReference type="GO" id="GO:0003677">
    <property type="term" value="F:DNA binding"/>
    <property type="evidence" value="ECO:0007669"/>
    <property type="project" value="UniProtKB-UniRule"/>
</dbReference>
<evidence type="ECO:0000256" key="1">
    <source>
        <dbReference type="ARBA" id="ARBA00023125"/>
    </source>
</evidence>
<evidence type="ECO:0000313" key="4">
    <source>
        <dbReference type="EMBL" id="CAE0411629.1"/>
    </source>
</evidence>
<gene>
    <name evidence="4" type="ORF">ACOF00016_LOCUS8930</name>
</gene>
<protein>
    <recommendedName>
        <fullName evidence="3">HMG box domain-containing protein</fullName>
    </recommendedName>
</protein>
<accession>A0A7S3P442</accession>
<dbReference type="PROSITE" id="PS50118">
    <property type="entry name" value="HMG_BOX_2"/>
    <property type="match status" value="1"/>
</dbReference>
<dbReference type="SMART" id="SM00398">
    <property type="entry name" value="HMG"/>
    <property type="match status" value="1"/>
</dbReference>
<dbReference type="AlphaFoldDB" id="A0A7S3P442"/>
<dbReference type="Gene3D" id="1.10.30.10">
    <property type="entry name" value="High mobility group box domain"/>
    <property type="match status" value="1"/>
</dbReference>
<name>A0A7S3P442_9STRA</name>
<proteinExistence type="predicted"/>
<keyword evidence="2" id="KW-0539">Nucleus</keyword>
<organism evidence="4">
    <name type="scientific">Amphora coffeiformis</name>
    <dbReference type="NCBI Taxonomy" id="265554"/>
    <lineage>
        <taxon>Eukaryota</taxon>
        <taxon>Sar</taxon>
        <taxon>Stramenopiles</taxon>
        <taxon>Ochrophyta</taxon>
        <taxon>Bacillariophyta</taxon>
        <taxon>Bacillariophyceae</taxon>
        <taxon>Bacillariophycidae</taxon>
        <taxon>Thalassiophysales</taxon>
        <taxon>Catenulaceae</taxon>
        <taxon>Amphora</taxon>
    </lineage>
</organism>
<dbReference type="PANTHER" id="PTHR48112">
    <property type="entry name" value="HIGH MOBILITY GROUP PROTEIN DSP1"/>
    <property type="match status" value="1"/>
</dbReference>
<reference evidence="4" key="1">
    <citation type="submission" date="2021-01" db="EMBL/GenBank/DDBJ databases">
        <authorList>
            <person name="Corre E."/>
            <person name="Pelletier E."/>
            <person name="Niang G."/>
            <person name="Scheremetjew M."/>
            <person name="Finn R."/>
            <person name="Kale V."/>
            <person name="Holt S."/>
            <person name="Cochrane G."/>
            <person name="Meng A."/>
            <person name="Brown T."/>
            <person name="Cohen L."/>
        </authorList>
    </citation>
    <scope>NUCLEOTIDE SEQUENCE</scope>
    <source>
        <strain evidence="4">CCMP127</strain>
    </source>
</reference>
<feature type="DNA-binding region" description="HMG box" evidence="2">
    <location>
        <begin position="68"/>
        <end position="139"/>
    </location>
</feature>
<sequence length="203" mass="23632">MQQFAPFESHSNVQAPMPTPQGICALIEGDENSLLEHYLPHQENQASVGLIGWSKPIIKSSTLPLKKPKRILNAYNLFFKYHKQLIQEDIRLGRKVGYGNLARVIACRWRKAGPEEKAHFTHLYKLDKKRHEREMKAWNVNRQFQKVTPEEEEQAICVEPLPFEDFFDEVDSNPYLVDPINVQRLAHNLGEECTEAFIRAFLY</sequence>
<dbReference type="SUPFAM" id="SSF47095">
    <property type="entry name" value="HMG-box"/>
    <property type="match status" value="1"/>
</dbReference>
<dbReference type="InterPro" id="IPR050342">
    <property type="entry name" value="HMGB"/>
</dbReference>
<dbReference type="GO" id="GO:0005634">
    <property type="term" value="C:nucleus"/>
    <property type="evidence" value="ECO:0007669"/>
    <property type="project" value="UniProtKB-UniRule"/>
</dbReference>
<dbReference type="EMBL" id="HBIM01010682">
    <property type="protein sequence ID" value="CAE0411629.1"/>
    <property type="molecule type" value="Transcribed_RNA"/>
</dbReference>
<evidence type="ECO:0000256" key="2">
    <source>
        <dbReference type="PROSITE-ProRule" id="PRU00267"/>
    </source>
</evidence>
<keyword evidence="1 2" id="KW-0238">DNA-binding</keyword>